<dbReference type="GO" id="GO:0003924">
    <property type="term" value="F:GTPase activity"/>
    <property type="evidence" value="ECO:0007669"/>
    <property type="project" value="InterPro"/>
</dbReference>
<proteinExistence type="predicted"/>
<dbReference type="EMBL" id="JPMX01000120">
    <property type="protein sequence ID" value="KGH44489.1"/>
    <property type="molecule type" value="Genomic_DNA"/>
</dbReference>
<sequence>TPAAAETREGIDWTRAVEENELLDATEADHDQQRFLDGETTPVIFASAVSNFGVGALLDVLVDLAPAPAPRPDAEGALRPVEASFSAFVFKVQSGMDAAHRDRLAYIRICSGVF</sequence>
<feature type="non-terminal residue" evidence="1">
    <location>
        <position position="1"/>
    </location>
</feature>
<dbReference type="Proteomes" id="UP000029713">
    <property type="component" value="Unassembled WGS sequence"/>
</dbReference>
<name>A0A098Y222_9ACTN</name>
<dbReference type="SUPFAM" id="SSF50447">
    <property type="entry name" value="Translation proteins"/>
    <property type="match status" value="1"/>
</dbReference>
<evidence type="ECO:0000313" key="1">
    <source>
        <dbReference type="EMBL" id="KGH44489.1"/>
    </source>
</evidence>
<dbReference type="Gene3D" id="3.40.50.300">
    <property type="entry name" value="P-loop containing nucleotide triphosphate hydrolases"/>
    <property type="match status" value="2"/>
</dbReference>
<dbReference type="PANTHER" id="PTHR43556">
    <property type="entry name" value="PEPTIDE CHAIN RELEASE FACTOR RF3"/>
    <property type="match status" value="1"/>
</dbReference>
<dbReference type="PANTHER" id="PTHR43556:SF2">
    <property type="entry name" value="PEPTIDE CHAIN RELEASE FACTOR RF3"/>
    <property type="match status" value="1"/>
</dbReference>
<dbReference type="GO" id="GO:0016150">
    <property type="term" value="F:translation release factor activity, codon nonspecific"/>
    <property type="evidence" value="ECO:0007669"/>
    <property type="project" value="TreeGrafter"/>
</dbReference>
<dbReference type="InterPro" id="IPR009000">
    <property type="entry name" value="Transl_B-barrel_sf"/>
</dbReference>
<dbReference type="InterPro" id="IPR027417">
    <property type="entry name" value="P-loop_NTPase"/>
</dbReference>
<keyword evidence="2" id="KW-1185">Reference proteome</keyword>
<dbReference type="GO" id="GO:0005829">
    <property type="term" value="C:cytosol"/>
    <property type="evidence" value="ECO:0007669"/>
    <property type="project" value="TreeGrafter"/>
</dbReference>
<accession>A0A098Y222</accession>
<reference evidence="1 2" key="1">
    <citation type="submission" date="2014-07" db="EMBL/GenBank/DDBJ databases">
        <title>Biosystematic studies on Modestobacter strains isolated from extreme hyper-arid desert soil and from historic building.</title>
        <authorList>
            <person name="Bukarasam K."/>
            <person name="Bull A."/>
            <person name="Girard G."/>
            <person name="van Wezel G."/>
            <person name="Goodfellow M."/>
        </authorList>
    </citation>
    <scope>NUCLEOTIDE SEQUENCE [LARGE SCALE GENOMIC DNA]</scope>
    <source>
        <strain evidence="1 2">KNN45-2b</strain>
    </source>
</reference>
<comment type="caution">
    <text evidence="1">The sequence shown here is derived from an EMBL/GenBank/DDBJ whole genome shotgun (WGS) entry which is preliminary data.</text>
</comment>
<dbReference type="SUPFAM" id="SSF52540">
    <property type="entry name" value="P-loop containing nucleoside triphosphate hydrolases"/>
    <property type="match status" value="1"/>
</dbReference>
<evidence type="ECO:0000313" key="2">
    <source>
        <dbReference type="Proteomes" id="UP000029713"/>
    </source>
</evidence>
<dbReference type="InterPro" id="IPR004548">
    <property type="entry name" value="PrfC"/>
</dbReference>
<feature type="non-terminal residue" evidence="1">
    <location>
        <position position="114"/>
    </location>
</feature>
<organism evidence="1 2">
    <name type="scientific">Modestobacter caceresii</name>
    <dbReference type="NCBI Taxonomy" id="1522368"/>
    <lineage>
        <taxon>Bacteria</taxon>
        <taxon>Bacillati</taxon>
        <taxon>Actinomycetota</taxon>
        <taxon>Actinomycetes</taxon>
        <taxon>Geodermatophilales</taxon>
        <taxon>Geodermatophilaceae</taxon>
        <taxon>Modestobacter</taxon>
    </lineage>
</organism>
<gene>
    <name evidence="1" type="ORF">IN07_23235</name>
</gene>
<protein>
    <submittedName>
        <fullName evidence="1">Peptide chain release factor 3</fullName>
    </submittedName>
</protein>
<dbReference type="AlphaFoldDB" id="A0A098Y222"/>